<organism evidence="6 7">
    <name type="scientific">Iris pallida</name>
    <name type="common">Sweet iris</name>
    <dbReference type="NCBI Taxonomy" id="29817"/>
    <lineage>
        <taxon>Eukaryota</taxon>
        <taxon>Viridiplantae</taxon>
        <taxon>Streptophyta</taxon>
        <taxon>Embryophyta</taxon>
        <taxon>Tracheophyta</taxon>
        <taxon>Spermatophyta</taxon>
        <taxon>Magnoliopsida</taxon>
        <taxon>Liliopsida</taxon>
        <taxon>Asparagales</taxon>
        <taxon>Iridaceae</taxon>
        <taxon>Iridoideae</taxon>
        <taxon>Irideae</taxon>
        <taxon>Iris</taxon>
    </lineage>
</organism>
<keyword evidence="3 4" id="KW-0287">Flowering</keyword>
<comment type="similarity">
    <text evidence="1 4">Belongs to the Frigida family.</text>
</comment>
<proteinExistence type="inferred from homology"/>
<keyword evidence="7" id="KW-1185">Reference proteome</keyword>
<evidence type="ECO:0000256" key="3">
    <source>
        <dbReference type="ARBA" id="ARBA00023089"/>
    </source>
</evidence>
<protein>
    <recommendedName>
        <fullName evidence="4">FRIGIDA-like protein</fullName>
    </recommendedName>
</protein>
<evidence type="ECO:0000313" key="7">
    <source>
        <dbReference type="Proteomes" id="UP001140949"/>
    </source>
</evidence>
<evidence type="ECO:0000256" key="5">
    <source>
        <dbReference type="SAM" id="MobiDB-lite"/>
    </source>
</evidence>
<dbReference type="GO" id="GO:0030154">
    <property type="term" value="P:cell differentiation"/>
    <property type="evidence" value="ECO:0007669"/>
    <property type="project" value="UniProtKB-KW"/>
</dbReference>
<comment type="caution">
    <text evidence="6">The sequence shown here is derived from an EMBL/GenBank/DDBJ whole genome shotgun (WGS) entry which is preliminary data.</text>
</comment>
<keyword evidence="4" id="KW-0217">Developmental protein</keyword>
<accession>A0AAX6HMH0</accession>
<evidence type="ECO:0000256" key="2">
    <source>
        <dbReference type="ARBA" id="ARBA00022782"/>
    </source>
</evidence>
<dbReference type="Pfam" id="PF07899">
    <property type="entry name" value="Frigida"/>
    <property type="match status" value="1"/>
</dbReference>
<feature type="region of interest" description="Disordered" evidence="5">
    <location>
        <begin position="1"/>
        <end position="61"/>
    </location>
</feature>
<reference evidence="6" key="2">
    <citation type="submission" date="2023-04" db="EMBL/GenBank/DDBJ databases">
        <authorList>
            <person name="Bruccoleri R.E."/>
            <person name="Oakeley E.J."/>
            <person name="Faust A.-M."/>
            <person name="Dessus-Babus S."/>
            <person name="Altorfer M."/>
            <person name="Burckhardt D."/>
            <person name="Oertli M."/>
            <person name="Naumann U."/>
            <person name="Petersen F."/>
            <person name="Wong J."/>
        </authorList>
    </citation>
    <scope>NUCLEOTIDE SEQUENCE</scope>
    <source>
        <strain evidence="6">GSM-AAB239-AS_SAM_17_03QT</strain>
        <tissue evidence="6">Leaf</tissue>
    </source>
</reference>
<dbReference type="InterPro" id="IPR012474">
    <property type="entry name" value="Frigida"/>
</dbReference>
<dbReference type="PANTHER" id="PTHR31791">
    <property type="entry name" value="FRIGIDA-LIKE PROTEIN 3-RELATED"/>
    <property type="match status" value="1"/>
</dbReference>
<evidence type="ECO:0000256" key="4">
    <source>
        <dbReference type="RuleBase" id="RU364012"/>
    </source>
</evidence>
<dbReference type="Proteomes" id="UP001140949">
    <property type="component" value="Unassembled WGS sequence"/>
</dbReference>
<dbReference type="EMBL" id="JANAVB010008398">
    <property type="protein sequence ID" value="KAJ6841777.1"/>
    <property type="molecule type" value="Genomic_DNA"/>
</dbReference>
<sequence>MSSSAIAREEEEEEEEEEPEEEEEEEEEPEEEEEEEKEEEEEEEEKKKEATPPPPPVPPVLESIQQLQTLHSALSDFFLHYNSLHQTLTSIQTNLNSLDPDKKEEIKKGEEKKESESRDLDAICSATASKDLRKYISSRLHEVRRLREEVPEALRRTPNRARLVLGAVGRFFVQGRKTYEHPNSPAVSFRRACILLLELYLLAGPDPAPDPSVRKDARVAAMDWKGRMEHEGGLESASSVDALGLVLLIACFGVPSEFRPGDLYTLLRLSNLKKKADVLRRSSILLGKMPDIIKDMIKRNMQVEAVDLICAFELGEKFPVLPLLSSFVQKTCEKEASQKQLVALKLVKKCLNEHKLDASELASLDIDKKIANLEKEMSERKFQENKRRIEDVKSFKNPEPRAKRPWPASTGATYGMIERSGIGLAAGSIHGQPGGRHGNEVVYVDSVGPSLLGRQYLPGNNFTGQSAAGGESFYKPPALPHSLVNNFTGHSAVAEQSFYQPPALPHSSMNNFSEQSAAAGQGYYYPSDMSHGMGDVALGNNLYQFADTALQHDPYYGKPNPSNAVPTVTNTGHHAHFGDGSSFNRSN</sequence>
<dbReference type="AlphaFoldDB" id="A0AAX6HMH0"/>
<dbReference type="GO" id="GO:0009908">
    <property type="term" value="P:flower development"/>
    <property type="evidence" value="ECO:0007669"/>
    <property type="project" value="UniProtKB-KW"/>
</dbReference>
<evidence type="ECO:0000256" key="1">
    <source>
        <dbReference type="ARBA" id="ARBA00008956"/>
    </source>
</evidence>
<reference evidence="6" key="1">
    <citation type="journal article" date="2023" name="GigaByte">
        <title>Genome assembly of the bearded iris, Iris pallida Lam.</title>
        <authorList>
            <person name="Bruccoleri R.E."/>
            <person name="Oakeley E.J."/>
            <person name="Faust A.M.E."/>
            <person name="Altorfer M."/>
            <person name="Dessus-Babus S."/>
            <person name="Burckhardt D."/>
            <person name="Oertli M."/>
            <person name="Naumann U."/>
            <person name="Petersen F."/>
            <person name="Wong J."/>
        </authorList>
    </citation>
    <scope>NUCLEOTIDE SEQUENCE</scope>
    <source>
        <strain evidence="6">GSM-AAB239-AS_SAM_17_03QT</strain>
    </source>
</reference>
<feature type="compositionally biased region" description="Acidic residues" evidence="5">
    <location>
        <begin position="9"/>
        <end position="44"/>
    </location>
</feature>
<keyword evidence="2 4" id="KW-0221">Differentiation</keyword>
<dbReference type="PANTHER" id="PTHR31791:SF49">
    <property type="entry name" value="INACTIVE PROTEIN FRIGIDA"/>
    <property type="match status" value="1"/>
</dbReference>
<feature type="region of interest" description="Disordered" evidence="5">
    <location>
        <begin position="100"/>
        <end position="119"/>
    </location>
</feature>
<evidence type="ECO:0000313" key="6">
    <source>
        <dbReference type="EMBL" id="KAJ6841777.1"/>
    </source>
</evidence>
<gene>
    <name evidence="6" type="ORF">M6B38_305275</name>
</gene>
<name>A0AAX6HMH0_IRIPA</name>